<evidence type="ECO:0000313" key="4">
    <source>
        <dbReference type="Proteomes" id="UP001241758"/>
    </source>
</evidence>
<reference evidence="3 4" key="1">
    <citation type="submission" date="2023-05" db="EMBL/GenBank/DDBJ databases">
        <title>Actinoplanes sp. NEAU-A12 genome sequencing.</title>
        <authorList>
            <person name="Wang Z.-S."/>
        </authorList>
    </citation>
    <scope>NUCLEOTIDE SEQUENCE [LARGE SCALE GENOMIC DNA]</scope>
    <source>
        <strain evidence="3 4">NEAU-A12</strain>
    </source>
</reference>
<dbReference type="RefSeq" id="WP_282765272.1">
    <property type="nucleotide sequence ID" value="NZ_JASCTH010000029.1"/>
</dbReference>
<organism evidence="3 4">
    <name type="scientific">Actinoplanes sandaracinus</name>
    <dbReference type="NCBI Taxonomy" id="3045177"/>
    <lineage>
        <taxon>Bacteria</taxon>
        <taxon>Bacillati</taxon>
        <taxon>Actinomycetota</taxon>
        <taxon>Actinomycetes</taxon>
        <taxon>Micromonosporales</taxon>
        <taxon>Micromonosporaceae</taxon>
        <taxon>Actinoplanes</taxon>
    </lineage>
</organism>
<feature type="coiled-coil region" evidence="1">
    <location>
        <begin position="140"/>
        <end position="167"/>
    </location>
</feature>
<gene>
    <name evidence="3" type="ORF">QLQ12_36050</name>
</gene>
<keyword evidence="2" id="KW-0812">Transmembrane</keyword>
<proteinExistence type="predicted"/>
<keyword evidence="2" id="KW-1133">Transmembrane helix</keyword>
<dbReference type="EMBL" id="JASCTH010000029">
    <property type="protein sequence ID" value="MDI6104017.1"/>
    <property type="molecule type" value="Genomic_DNA"/>
</dbReference>
<evidence type="ECO:0000256" key="2">
    <source>
        <dbReference type="SAM" id="Phobius"/>
    </source>
</evidence>
<evidence type="ECO:0000256" key="1">
    <source>
        <dbReference type="SAM" id="Coils"/>
    </source>
</evidence>
<keyword evidence="1" id="KW-0175">Coiled coil</keyword>
<sequence>MRTWARIAVIVGAASVMFAAGFLAGRVGGQGSAEAEAQAVYCLSAAHRAELVEAAESLDVGVAVAGDPTRITIDGADVTLRAWRADPDADFARVCRSVAPRAGASAAPTTTFVFGVLTALITAAVGSALAWFSSARKDVITQRRQQAERLRAAARDLDQAAESYLRARRASGPPDRGLRDAVQQRWIGLASVLAEIMAARPGWEAPEVLRARAVQASGADLATKGGQITDTDATAARATVIDVTSEADRVAAVHEFTRQSQPPQVGAQVASNRKSGR</sequence>
<accession>A0ABT6WW97</accession>
<feature type="transmembrane region" description="Helical" evidence="2">
    <location>
        <begin position="112"/>
        <end position="134"/>
    </location>
</feature>
<comment type="caution">
    <text evidence="3">The sequence shown here is derived from an EMBL/GenBank/DDBJ whole genome shotgun (WGS) entry which is preliminary data.</text>
</comment>
<evidence type="ECO:0000313" key="3">
    <source>
        <dbReference type="EMBL" id="MDI6104017.1"/>
    </source>
</evidence>
<keyword evidence="4" id="KW-1185">Reference proteome</keyword>
<keyword evidence="2" id="KW-0472">Membrane</keyword>
<protein>
    <submittedName>
        <fullName evidence="3">Uncharacterized protein</fullName>
    </submittedName>
</protein>
<name>A0ABT6WW97_9ACTN</name>
<dbReference type="Proteomes" id="UP001241758">
    <property type="component" value="Unassembled WGS sequence"/>
</dbReference>